<dbReference type="PANTHER" id="PTHR10660">
    <property type="entry name" value="PROTEASOME REGULATOR PA28"/>
    <property type="match status" value="1"/>
</dbReference>
<dbReference type="HOGENOM" id="CLU_013094_0_0_1"/>
<keyword evidence="2" id="KW-0647">Proteasome</keyword>
<dbReference type="InterPro" id="IPR003185">
    <property type="entry name" value="Proteasome_activ_PA28_N"/>
</dbReference>
<evidence type="ECO:0000259" key="5">
    <source>
        <dbReference type="Pfam" id="PF02251"/>
    </source>
</evidence>
<dbReference type="GO" id="GO:2000045">
    <property type="term" value="P:regulation of G1/S transition of mitotic cell cycle"/>
    <property type="evidence" value="ECO:0007669"/>
    <property type="project" value="TreeGrafter"/>
</dbReference>
<name>T1JYH4_TETUR</name>
<comment type="function">
    <text evidence="3">Implicated in immunoproteasome assembly and required for efficient antigen processing. The PA28 activator complex enhances the generation of class I binding peptides by altering the cleavage pattern of the proteasome.</text>
</comment>
<dbReference type="Proteomes" id="UP000015104">
    <property type="component" value="Unassembled WGS sequence"/>
</dbReference>
<dbReference type="InterPro" id="IPR036997">
    <property type="entry name" value="PA28_C_sf"/>
</dbReference>
<dbReference type="GO" id="GO:0061136">
    <property type="term" value="P:regulation of proteasomal protein catabolic process"/>
    <property type="evidence" value="ECO:0007669"/>
    <property type="project" value="TreeGrafter"/>
</dbReference>
<dbReference type="EMBL" id="CAEY01001107">
    <property type="status" value="NOT_ANNOTATED_CDS"/>
    <property type="molecule type" value="Genomic_DNA"/>
</dbReference>
<dbReference type="AlphaFoldDB" id="T1JYH4"/>
<reference evidence="7" key="2">
    <citation type="submission" date="2015-06" db="UniProtKB">
        <authorList>
            <consortium name="EnsemblMetazoa"/>
        </authorList>
    </citation>
    <scope>IDENTIFICATION</scope>
</reference>
<dbReference type="GO" id="GO:0061133">
    <property type="term" value="F:endopeptidase activator activity"/>
    <property type="evidence" value="ECO:0007669"/>
    <property type="project" value="TreeGrafter"/>
</dbReference>
<dbReference type="SUPFAM" id="SSF47216">
    <property type="entry name" value="Proteasome activator"/>
    <property type="match status" value="1"/>
</dbReference>
<keyword evidence="4" id="KW-0175">Coiled coil</keyword>
<comment type="similarity">
    <text evidence="1">Belongs to the PA28 family.</text>
</comment>
<dbReference type="FunFam" id="1.20.120.180:FF:000002">
    <property type="entry name" value="Proteasome activator complex subunit 1"/>
    <property type="match status" value="1"/>
</dbReference>
<feature type="domain" description="Proteasome activator PA28 C-terminal" evidence="6">
    <location>
        <begin position="818"/>
        <end position="960"/>
    </location>
</feature>
<dbReference type="GO" id="GO:0008537">
    <property type="term" value="C:proteasome activator complex"/>
    <property type="evidence" value="ECO:0007669"/>
    <property type="project" value="InterPro"/>
</dbReference>
<evidence type="ECO:0000256" key="3">
    <source>
        <dbReference type="ARBA" id="ARBA00037467"/>
    </source>
</evidence>
<dbReference type="Pfam" id="PF02252">
    <property type="entry name" value="PA28_C"/>
    <property type="match status" value="1"/>
</dbReference>
<sequence length="963" mass="112761">MECPTSITNLLNYGVLPEKWSDLSVLLNETIISLEQLLLSSNLKELSIDVKEDYPFSSDRNAVMEKTKLSVISETLDSLKLLYNNFERWNNIDIQSAFLYHGRNIDCWIKTKIQQLVNNCKDTIDSLNDNAKSPYDLEAILDPDYFKQSLKIYPSNDLHDRARLFIGLAQSELGIIKESPVTNEMQKVILTFYLDKLKTLNDQITSSSLVTKPSSFKKKSKSSKFNEINKICEIMRKCQRLIKDFYGLIQILTFKDYFNEKDEIFIVINEKGRDAASEVCKFIESIKTEWIKKDCANITRATCRSSALRRLNITLKLTKKLDSYKDDLESSYIILGLKNIATEILNINVLFGTVSRGAYYLTFKGLPKPRVDVPPNFIRNDPVYEEIYEKPYNALFIVYFHIFAYYQFLESLDWNPFQNRKPRKLTDYLWNIQSLIEDALNAGFNQDELYKISLDLADRYLLTKQKIHYDRETLEYRFDNFKPLKPHKFPEIYSKINSKRRNRWDLEVLVSKFDGLIGGTKSAMAMMKRSIYLFKIIRRDLTPADKFNRLTEQASNEYFYAAEIAVKLLDLLRPNRRRFMETVNSQMKNLKIQIRDKEADLESVKHEKTQLKYLQSILNRSKLIPIAELEMTDKDNIEILREIIEEYEFTITNYGPVESITLLRYYSLPNMGVPLLQNINQIEIFLTWNHPKISWIEIFPLCLSEVDWSSKKKVLAEWHDQVNGKVQKLIKEDFPRKVLALNDFLAEEYFDEKYIKGIHQEMIILQSRVGLPNDLHMNLDTVKDNATTTTSKGKEIKAASIESTESQEETDHKKAIIVPVNNKIKTISNLVKPKMKEFLADLNLIKLWIQLLMPKIEDGNNFGVEIQEEILAEVRFAFSDGLIYYNSMIRYHNTRAGIVKKIEKCPFIEDYQEYLAVFDEDEWIGLKSTVIKMRNHYDRLHSLMTKNWEKLICPRASNSDTMF</sequence>
<accession>T1JYH4</accession>
<keyword evidence="8" id="KW-1185">Reference proteome</keyword>
<dbReference type="Gene3D" id="1.20.120.180">
    <property type="entry name" value="Proteasome activator pa28, C-terminal domain"/>
    <property type="match status" value="1"/>
</dbReference>
<dbReference type="GO" id="GO:0005737">
    <property type="term" value="C:cytoplasm"/>
    <property type="evidence" value="ECO:0007669"/>
    <property type="project" value="TreeGrafter"/>
</dbReference>
<dbReference type="Gene3D" id="1.20.5.120">
    <property type="entry name" value="Proteasome activator pa28, N-terminal domain"/>
    <property type="match status" value="1"/>
</dbReference>
<feature type="domain" description="Proteasome activator PA28 N-terminal" evidence="5">
    <location>
        <begin position="711"/>
        <end position="762"/>
    </location>
</feature>
<dbReference type="InterPro" id="IPR009077">
    <property type="entry name" value="Proteasome_activ_PA28"/>
</dbReference>
<dbReference type="STRING" id="32264.T1JYH4"/>
<evidence type="ECO:0000256" key="2">
    <source>
        <dbReference type="ARBA" id="ARBA00022942"/>
    </source>
</evidence>
<evidence type="ECO:0000259" key="6">
    <source>
        <dbReference type="Pfam" id="PF02252"/>
    </source>
</evidence>
<evidence type="ECO:0000313" key="7">
    <source>
        <dbReference type="EnsemblMetazoa" id="tetur03g00380.1"/>
    </source>
</evidence>
<dbReference type="Pfam" id="PF02251">
    <property type="entry name" value="PA28_N"/>
    <property type="match status" value="1"/>
</dbReference>
<dbReference type="InterPro" id="IPR036996">
    <property type="entry name" value="PA28_N_sf"/>
</dbReference>
<dbReference type="EnsemblMetazoa" id="tetur03g00380.1">
    <property type="protein sequence ID" value="tetur03g00380.1"/>
    <property type="gene ID" value="tetur03g00380"/>
</dbReference>
<evidence type="ECO:0000256" key="1">
    <source>
        <dbReference type="ARBA" id="ARBA00005883"/>
    </source>
</evidence>
<reference evidence="8" key="1">
    <citation type="submission" date="2011-08" db="EMBL/GenBank/DDBJ databases">
        <authorList>
            <person name="Rombauts S."/>
        </authorList>
    </citation>
    <scope>NUCLEOTIDE SEQUENCE</scope>
    <source>
        <strain evidence="8">London</strain>
    </source>
</reference>
<evidence type="ECO:0000256" key="4">
    <source>
        <dbReference type="SAM" id="Coils"/>
    </source>
</evidence>
<dbReference type="GO" id="GO:0005654">
    <property type="term" value="C:nucleoplasm"/>
    <property type="evidence" value="ECO:0007669"/>
    <property type="project" value="TreeGrafter"/>
</dbReference>
<dbReference type="InterPro" id="IPR036252">
    <property type="entry name" value="Proteasome_activ_sf"/>
</dbReference>
<dbReference type="InterPro" id="IPR003186">
    <property type="entry name" value="PA28_C"/>
</dbReference>
<dbReference type="eggNOG" id="KOG4470">
    <property type="taxonomic scope" value="Eukaryota"/>
</dbReference>
<dbReference type="PANTHER" id="PTHR10660:SF2">
    <property type="entry name" value="LD45860P"/>
    <property type="match status" value="1"/>
</dbReference>
<evidence type="ECO:0000313" key="8">
    <source>
        <dbReference type="Proteomes" id="UP000015104"/>
    </source>
</evidence>
<organism evidence="7 8">
    <name type="scientific">Tetranychus urticae</name>
    <name type="common">Two-spotted spider mite</name>
    <dbReference type="NCBI Taxonomy" id="32264"/>
    <lineage>
        <taxon>Eukaryota</taxon>
        <taxon>Metazoa</taxon>
        <taxon>Ecdysozoa</taxon>
        <taxon>Arthropoda</taxon>
        <taxon>Chelicerata</taxon>
        <taxon>Arachnida</taxon>
        <taxon>Acari</taxon>
        <taxon>Acariformes</taxon>
        <taxon>Trombidiformes</taxon>
        <taxon>Prostigmata</taxon>
        <taxon>Eleutherengona</taxon>
        <taxon>Raphignathae</taxon>
        <taxon>Tetranychoidea</taxon>
        <taxon>Tetranychidae</taxon>
        <taxon>Tetranychus</taxon>
    </lineage>
</organism>
<feature type="coiled-coil region" evidence="4">
    <location>
        <begin position="580"/>
        <end position="607"/>
    </location>
</feature>
<proteinExistence type="inferred from homology"/>
<protein>
    <submittedName>
        <fullName evidence="7">Uncharacterized protein</fullName>
    </submittedName>
</protein>